<accession>A0A242MFG9</accession>
<protein>
    <submittedName>
        <fullName evidence="1">Uncharacterized protein</fullName>
    </submittedName>
</protein>
<dbReference type="AlphaFoldDB" id="A0A242MFG9"/>
<comment type="caution">
    <text evidence="1">The sequence shown here is derived from an EMBL/GenBank/DDBJ whole genome shotgun (WGS) entry which is preliminary data.</text>
</comment>
<dbReference type="EMBL" id="NBTY01000144">
    <property type="protein sequence ID" value="OTP70035.1"/>
    <property type="molecule type" value="Genomic_DNA"/>
</dbReference>
<organism evidence="1 2">
    <name type="scientific">Caballeronia sordidicola</name>
    <name type="common">Burkholderia sordidicola</name>
    <dbReference type="NCBI Taxonomy" id="196367"/>
    <lineage>
        <taxon>Bacteria</taxon>
        <taxon>Pseudomonadati</taxon>
        <taxon>Pseudomonadota</taxon>
        <taxon>Betaproteobacteria</taxon>
        <taxon>Burkholderiales</taxon>
        <taxon>Burkholderiaceae</taxon>
        <taxon>Caballeronia</taxon>
    </lineage>
</organism>
<name>A0A242MFG9_CABSO</name>
<evidence type="ECO:0000313" key="1">
    <source>
        <dbReference type="EMBL" id="OTP70035.1"/>
    </source>
</evidence>
<evidence type="ECO:0000313" key="2">
    <source>
        <dbReference type="Proteomes" id="UP000194546"/>
    </source>
</evidence>
<dbReference type="Proteomes" id="UP000194546">
    <property type="component" value="Unassembled WGS sequence"/>
</dbReference>
<reference evidence="1 2" key="1">
    <citation type="submission" date="2017-03" db="EMBL/GenBank/DDBJ databases">
        <title>Genome analysis of strain PAMC 26510.</title>
        <authorList>
            <person name="Oh H.-M."/>
            <person name="Yang J.-A."/>
        </authorList>
    </citation>
    <scope>NUCLEOTIDE SEQUENCE [LARGE SCALE GENOMIC DNA]</scope>
    <source>
        <strain evidence="1 2">PAMC 26510</strain>
    </source>
</reference>
<gene>
    <name evidence="1" type="ORF">PAMC26510_26175</name>
</gene>
<proteinExistence type="predicted"/>
<sequence>MKTDHPPIVRANCGSSDVLCNEFALLWGDCCVTRNGLMAVTPCG</sequence>